<keyword evidence="3" id="KW-1133">Transmembrane helix</keyword>
<feature type="signal peptide" evidence="4">
    <location>
        <begin position="1"/>
        <end position="34"/>
    </location>
</feature>
<evidence type="ECO:0000256" key="4">
    <source>
        <dbReference type="SAM" id="SignalP"/>
    </source>
</evidence>
<keyword evidence="4" id="KW-0732">Signal</keyword>
<feature type="chain" id="PRO_5013049368" evidence="4">
    <location>
        <begin position="35"/>
        <end position="522"/>
    </location>
</feature>
<dbReference type="OrthoDB" id="258392at2759"/>
<dbReference type="EMBL" id="NBCO01000002">
    <property type="protein sequence ID" value="ORC92911.1"/>
    <property type="molecule type" value="Genomic_DNA"/>
</dbReference>
<dbReference type="GO" id="GO:0016791">
    <property type="term" value="F:phosphatase activity"/>
    <property type="evidence" value="ECO:0007669"/>
    <property type="project" value="TreeGrafter"/>
</dbReference>
<dbReference type="GeneID" id="39981335"/>
<feature type="transmembrane region" description="Helical" evidence="3">
    <location>
        <begin position="476"/>
        <end position="503"/>
    </location>
</feature>
<dbReference type="InterPro" id="IPR029033">
    <property type="entry name" value="His_PPase_superfam"/>
</dbReference>
<gene>
    <name evidence="5" type="ORF">TM35_000022370</name>
</gene>
<reference evidence="5 6" key="1">
    <citation type="submission" date="2017-03" db="EMBL/GenBank/DDBJ databases">
        <title>An alternative strategy for trypanosome survival in the mammalian bloodstream revealed through genome and transcriptome analysis of the ubiquitous bovine parasite Trypanosoma (Megatrypanum) theileri.</title>
        <authorList>
            <person name="Kelly S."/>
            <person name="Ivens A."/>
            <person name="Mott A."/>
            <person name="O'Neill E."/>
            <person name="Emms D."/>
            <person name="Macleod O."/>
            <person name="Voorheis P."/>
            <person name="Matthews J."/>
            <person name="Matthews K."/>
            <person name="Carrington M."/>
        </authorList>
    </citation>
    <scope>NUCLEOTIDE SEQUENCE [LARGE SCALE GENOMIC DNA]</scope>
    <source>
        <strain evidence="5">Edinburgh</strain>
    </source>
</reference>
<evidence type="ECO:0000313" key="5">
    <source>
        <dbReference type="EMBL" id="ORC92911.1"/>
    </source>
</evidence>
<dbReference type="Proteomes" id="UP000192257">
    <property type="component" value="Unassembled WGS sequence"/>
</dbReference>
<dbReference type="InterPro" id="IPR000560">
    <property type="entry name" value="His_Pase_clade-2"/>
</dbReference>
<dbReference type="PROSITE" id="PS00616">
    <property type="entry name" value="HIS_ACID_PHOSPHAT_1"/>
    <property type="match status" value="1"/>
</dbReference>
<accession>A0A1X0P7V5</accession>
<dbReference type="VEuPathDB" id="TriTrypDB:TM35_000022370"/>
<dbReference type="RefSeq" id="XP_028886977.1">
    <property type="nucleotide sequence ID" value="XM_029021555.1"/>
</dbReference>
<dbReference type="CDD" id="cd07061">
    <property type="entry name" value="HP_HAP_like"/>
    <property type="match status" value="1"/>
</dbReference>
<comment type="caution">
    <text evidence="5">The sequence shown here is derived from an EMBL/GenBank/DDBJ whole genome shotgun (WGS) entry which is preliminary data.</text>
</comment>
<protein>
    <submittedName>
        <fullName evidence="5">Membrane-bound acid phosphatase 2</fullName>
    </submittedName>
</protein>
<dbReference type="InterPro" id="IPR050645">
    <property type="entry name" value="Histidine_acid_phosphatase"/>
</dbReference>
<keyword evidence="6" id="KW-1185">Reference proteome</keyword>
<dbReference type="AlphaFoldDB" id="A0A1X0P7V5"/>
<evidence type="ECO:0000256" key="3">
    <source>
        <dbReference type="SAM" id="Phobius"/>
    </source>
</evidence>
<keyword evidence="3" id="KW-0472">Membrane</keyword>
<dbReference type="Gene3D" id="3.40.50.1240">
    <property type="entry name" value="Phosphoglycerate mutase-like"/>
    <property type="match status" value="1"/>
</dbReference>
<name>A0A1X0P7V5_9TRYP</name>
<keyword evidence="3" id="KW-0812">Transmembrane</keyword>
<keyword evidence="2" id="KW-0378">Hydrolase</keyword>
<evidence type="ECO:0000256" key="1">
    <source>
        <dbReference type="ARBA" id="ARBA00005375"/>
    </source>
</evidence>
<dbReference type="PANTHER" id="PTHR11567">
    <property type="entry name" value="ACID PHOSPHATASE-RELATED"/>
    <property type="match status" value="1"/>
</dbReference>
<dbReference type="STRING" id="67003.A0A1X0P7V5"/>
<evidence type="ECO:0000256" key="2">
    <source>
        <dbReference type="ARBA" id="ARBA00022801"/>
    </source>
</evidence>
<dbReference type="Pfam" id="PF00328">
    <property type="entry name" value="His_Phos_2"/>
    <property type="match status" value="1"/>
</dbReference>
<sequence length="522" mass="56872">MRTGGRTHRCSHHVGAVFLVLLLLVAVHLGGGDAAVTLRLVQVLHRHGSRSAIVSYNASQLCGDVPCGYLNVPGQKMTINAGSFLREHYNSDPANPFFPSESYDLDVSYTRSTDVLRTLQSAEGLLRGLFPNMSAFFPAVHTVDSGTDWLLISDVIPYNNVFGGLDKQWKRNVCNPMVDTLIDFATLQNVAKEALSEGYCANAEDRCDCASQLFDIGNALDADGRISTFPLLKANLEKLRAFVQFEFLSKFGYNASNERDVKMGSQGQNFVQQVLSNAQLHMQGKSTYKLYHYSAHDTTLSPVAATLRDTTPNGALPPFAQLYAFELLYDDSANAYSMRVRRGYPGQTPESDYAFAWDDFQLKCMSSDGAVYNAANNTCPYYDFQRLVDSSKPKDPAGLCYLDDEYKSLLGCPSSAGQSPNSNCQAYRKVCPAWSCGADFTLDPVTLQCVCSSASCMGLSEGNGNSSGGAKSGSGLSVGGTICVSILAFVFGVVLSSIILILWERQGRWKSLIDSMLDVEQS</sequence>
<proteinExistence type="inferred from homology"/>
<evidence type="ECO:0000313" key="6">
    <source>
        <dbReference type="Proteomes" id="UP000192257"/>
    </source>
</evidence>
<dbReference type="InterPro" id="IPR033379">
    <property type="entry name" value="Acid_Pase_AS"/>
</dbReference>
<dbReference type="PANTHER" id="PTHR11567:SF110">
    <property type="entry name" value="2-PHOSPHOXYLOSE PHOSPHATASE 1"/>
    <property type="match status" value="1"/>
</dbReference>
<dbReference type="SUPFAM" id="SSF53254">
    <property type="entry name" value="Phosphoglycerate mutase-like"/>
    <property type="match status" value="1"/>
</dbReference>
<comment type="similarity">
    <text evidence="1">Belongs to the histidine acid phosphatase family.</text>
</comment>
<organism evidence="5 6">
    <name type="scientific">Trypanosoma theileri</name>
    <dbReference type="NCBI Taxonomy" id="67003"/>
    <lineage>
        <taxon>Eukaryota</taxon>
        <taxon>Discoba</taxon>
        <taxon>Euglenozoa</taxon>
        <taxon>Kinetoplastea</taxon>
        <taxon>Metakinetoplastina</taxon>
        <taxon>Trypanosomatida</taxon>
        <taxon>Trypanosomatidae</taxon>
        <taxon>Trypanosoma</taxon>
    </lineage>
</organism>